<reference evidence="3 4" key="1">
    <citation type="journal article" date="2013" name="MBio">
        <title>Genome sequencing of the plant pathogen Taphrina deformans, the causal agent of peach leaf curl.</title>
        <authorList>
            <person name="Cisse O.H."/>
            <person name="Almeida J.M.G.C.F."/>
            <person name="Fonseca A."/>
            <person name="Kumar A.A."/>
            <person name="Salojaervi J."/>
            <person name="Overmyer K."/>
            <person name="Hauser P.M."/>
            <person name="Pagni M."/>
        </authorList>
    </citation>
    <scope>NUCLEOTIDE SEQUENCE [LARGE SCALE GENOMIC DNA]</scope>
    <source>
        <strain evidence="4">PYCC 5710 / ATCC 11124 / CBS 356.35 / IMI 108563 / JCM 9778 / NBRC 8474</strain>
    </source>
</reference>
<evidence type="ECO:0000256" key="2">
    <source>
        <dbReference type="ARBA" id="ARBA00022737"/>
    </source>
</evidence>
<name>R4X6B4_TAPDE</name>
<keyword evidence="4" id="KW-1185">Reference proteome</keyword>
<dbReference type="InterPro" id="IPR032675">
    <property type="entry name" value="LRR_dom_sf"/>
</dbReference>
<dbReference type="EMBL" id="CAHR02000002">
    <property type="protein sequence ID" value="CCG80574.1"/>
    <property type="molecule type" value="Genomic_DNA"/>
</dbReference>
<organism evidence="3 4">
    <name type="scientific">Taphrina deformans (strain PYCC 5710 / ATCC 11124 / CBS 356.35 / IMI 108563 / JCM 9778 / NBRC 8474)</name>
    <name type="common">Peach leaf curl fungus</name>
    <name type="synonym">Lalaria deformans</name>
    <dbReference type="NCBI Taxonomy" id="1097556"/>
    <lineage>
        <taxon>Eukaryota</taxon>
        <taxon>Fungi</taxon>
        <taxon>Dikarya</taxon>
        <taxon>Ascomycota</taxon>
        <taxon>Taphrinomycotina</taxon>
        <taxon>Taphrinomycetes</taxon>
        <taxon>Taphrinales</taxon>
        <taxon>Taphrinaceae</taxon>
        <taxon>Taphrina</taxon>
    </lineage>
</organism>
<dbReference type="Pfam" id="PF12799">
    <property type="entry name" value="LRR_4"/>
    <property type="match status" value="1"/>
</dbReference>
<evidence type="ECO:0000313" key="3">
    <source>
        <dbReference type="EMBL" id="CCG80574.1"/>
    </source>
</evidence>
<dbReference type="STRING" id="1097556.R4X6B4"/>
<protein>
    <submittedName>
        <fullName evidence="3">Uncharacterized protein</fullName>
    </submittedName>
</protein>
<sequence length="282" mass="32080">MGRKKRLVEKTGNVKYESTSIGGTETVHNSSDHEDEDDVQITIESLLYLQGTEKEYLRLKGIRGHLPLSFYCHVDFKNLRILNLRNCKISALHAQIANLKHLKHLDISGNDDIKLPAQLAKCNLTRFIYSPSLLKQRENHHLPYNTSLNKDYCGDRREDAIPRLSRLAAQTVIDLCSMDELDELRQCVPNHLRDHLLPNVCAECGSVGRAIVATRVRNAVIAFNTVPVHYSLCSPICLERIQATWKLEEILNNEKRALRMQKFGRTNAAEIMTGMVAQYAYA</sequence>
<dbReference type="Gene3D" id="3.80.10.10">
    <property type="entry name" value="Ribonuclease Inhibitor"/>
    <property type="match status" value="1"/>
</dbReference>
<proteinExistence type="predicted"/>
<dbReference type="OrthoDB" id="660555at2759"/>
<evidence type="ECO:0000256" key="1">
    <source>
        <dbReference type="ARBA" id="ARBA00022614"/>
    </source>
</evidence>
<dbReference type="InterPro" id="IPR025875">
    <property type="entry name" value="Leu-rich_rpt_4"/>
</dbReference>
<accession>R4X6B4</accession>
<dbReference type="AlphaFoldDB" id="R4X6B4"/>
<gene>
    <name evidence="3" type="ORF">TAPDE_000086</name>
</gene>
<dbReference type="SUPFAM" id="SSF52058">
    <property type="entry name" value="L domain-like"/>
    <property type="match status" value="1"/>
</dbReference>
<keyword evidence="2" id="KW-0677">Repeat</keyword>
<evidence type="ECO:0000313" key="4">
    <source>
        <dbReference type="Proteomes" id="UP000013776"/>
    </source>
</evidence>
<dbReference type="VEuPathDB" id="FungiDB:TAPDE_000086"/>
<keyword evidence="1" id="KW-0433">Leucine-rich repeat</keyword>
<dbReference type="Proteomes" id="UP000013776">
    <property type="component" value="Unassembled WGS sequence"/>
</dbReference>
<comment type="caution">
    <text evidence="3">The sequence shown here is derived from an EMBL/GenBank/DDBJ whole genome shotgun (WGS) entry which is preliminary data.</text>
</comment>